<dbReference type="PROSITE" id="PS00059">
    <property type="entry name" value="ADH_ZINC"/>
    <property type="match status" value="1"/>
</dbReference>
<dbReference type="Gene3D" id="3.90.180.10">
    <property type="entry name" value="Medium-chain alcohol dehydrogenases, catalytic domain"/>
    <property type="match status" value="1"/>
</dbReference>
<protein>
    <submittedName>
        <fullName evidence="12">Mitochondrial ATPase</fullName>
    </submittedName>
</protein>
<feature type="compositionally biased region" description="Polar residues" evidence="9">
    <location>
        <begin position="860"/>
        <end position="870"/>
    </location>
</feature>
<feature type="domain" description="Alcohol dehydrogenase-like N-terminal" evidence="11">
    <location>
        <begin position="27"/>
        <end position="131"/>
    </location>
</feature>
<keyword evidence="6" id="KW-0067">ATP-binding</keyword>
<dbReference type="NCBIfam" id="NF040713">
    <property type="entry name" value="ZapE"/>
    <property type="match status" value="1"/>
</dbReference>
<evidence type="ECO:0000259" key="11">
    <source>
        <dbReference type="Pfam" id="PF08240"/>
    </source>
</evidence>
<dbReference type="GO" id="GO:0008270">
    <property type="term" value="F:zinc ion binding"/>
    <property type="evidence" value="ECO:0007669"/>
    <property type="project" value="InterPro"/>
</dbReference>
<dbReference type="GO" id="GO:0016887">
    <property type="term" value="F:ATP hydrolysis activity"/>
    <property type="evidence" value="ECO:0007669"/>
    <property type="project" value="InterPro"/>
</dbReference>
<dbReference type="Proteomes" id="UP000636479">
    <property type="component" value="Unassembled WGS sequence"/>
</dbReference>
<dbReference type="GO" id="GO:0005739">
    <property type="term" value="C:mitochondrion"/>
    <property type="evidence" value="ECO:0007669"/>
    <property type="project" value="TreeGrafter"/>
</dbReference>
<dbReference type="InterPro" id="IPR013149">
    <property type="entry name" value="ADH-like_C"/>
</dbReference>
<dbReference type="PANTHER" id="PTHR12169:SF2">
    <property type="entry name" value="AFG1P"/>
    <property type="match status" value="1"/>
</dbReference>
<comment type="cofactor">
    <cofactor evidence="1 8">
        <name>Zn(2+)</name>
        <dbReference type="ChEBI" id="CHEBI:29105"/>
    </cofactor>
</comment>
<evidence type="ECO:0000256" key="5">
    <source>
        <dbReference type="ARBA" id="ARBA00022833"/>
    </source>
</evidence>
<dbReference type="InterPro" id="IPR013154">
    <property type="entry name" value="ADH-like_N"/>
</dbReference>
<dbReference type="Pfam" id="PF08240">
    <property type="entry name" value="ADH_N"/>
    <property type="match status" value="1"/>
</dbReference>
<dbReference type="Gene3D" id="3.40.50.720">
    <property type="entry name" value="NAD(P)-binding Rossmann-like Domain"/>
    <property type="match status" value="1"/>
</dbReference>
<dbReference type="InterPro" id="IPR027417">
    <property type="entry name" value="P-loop_NTPase"/>
</dbReference>
<evidence type="ECO:0000256" key="7">
    <source>
        <dbReference type="ARBA" id="ARBA00023002"/>
    </source>
</evidence>
<dbReference type="Pfam" id="PF00107">
    <property type="entry name" value="ADH_zinc_N"/>
    <property type="match status" value="1"/>
</dbReference>
<dbReference type="RefSeq" id="XP_037225815.1">
    <property type="nucleotide sequence ID" value="XM_037357905.1"/>
</dbReference>
<keyword evidence="4" id="KW-0547">Nucleotide-binding</keyword>
<keyword evidence="5 8" id="KW-0862">Zinc</keyword>
<dbReference type="SUPFAM" id="SSF50129">
    <property type="entry name" value="GroES-like"/>
    <property type="match status" value="1"/>
</dbReference>
<dbReference type="GO" id="GO:0016616">
    <property type="term" value="F:oxidoreductase activity, acting on the CH-OH group of donors, NAD or NADP as acceptor"/>
    <property type="evidence" value="ECO:0007669"/>
    <property type="project" value="InterPro"/>
</dbReference>
<dbReference type="SUPFAM" id="SSF52540">
    <property type="entry name" value="P-loop containing nucleoside triphosphate hydrolases"/>
    <property type="match status" value="1"/>
</dbReference>
<evidence type="ECO:0000256" key="3">
    <source>
        <dbReference type="ARBA" id="ARBA00022723"/>
    </source>
</evidence>
<dbReference type="InterPro" id="IPR005654">
    <property type="entry name" value="ATPase_AFG1-like"/>
</dbReference>
<dbReference type="InterPro" id="IPR036291">
    <property type="entry name" value="NAD(P)-bd_dom_sf"/>
</dbReference>
<gene>
    <name evidence="12" type="ORF">MIND_00095300</name>
</gene>
<dbReference type="FunFam" id="3.40.50.720:FF:000022">
    <property type="entry name" value="Cinnamyl alcohol dehydrogenase"/>
    <property type="match status" value="1"/>
</dbReference>
<dbReference type="SUPFAM" id="SSF51735">
    <property type="entry name" value="NAD(P)-binding Rossmann-fold domains"/>
    <property type="match status" value="1"/>
</dbReference>
<keyword evidence="13" id="KW-1185">Reference proteome</keyword>
<dbReference type="PANTHER" id="PTHR12169">
    <property type="entry name" value="ATPASE N2B"/>
    <property type="match status" value="1"/>
</dbReference>
<dbReference type="Gene3D" id="3.40.50.300">
    <property type="entry name" value="P-loop containing nucleotide triphosphate hydrolases"/>
    <property type="match status" value="1"/>
</dbReference>
<dbReference type="InterPro" id="IPR047109">
    <property type="entry name" value="CAD-like"/>
</dbReference>
<evidence type="ECO:0000313" key="12">
    <source>
        <dbReference type="EMBL" id="KAF7315792.1"/>
    </source>
</evidence>
<dbReference type="Pfam" id="PF03969">
    <property type="entry name" value="AFG1_ATPase"/>
    <property type="match status" value="1"/>
</dbReference>
<dbReference type="OrthoDB" id="2193432at2759"/>
<comment type="similarity">
    <text evidence="8">Belongs to the zinc-containing alcohol dehydrogenase family.</text>
</comment>
<dbReference type="PROSITE" id="PS00065">
    <property type="entry name" value="D_2_HYDROXYACID_DH_1"/>
    <property type="match status" value="1"/>
</dbReference>
<dbReference type="AlphaFoldDB" id="A0A8H6TFK7"/>
<evidence type="ECO:0000256" key="4">
    <source>
        <dbReference type="ARBA" id="ARBA00022741"/>
    </source>
</evidence>
<evidence type="ECO:0000256" key="9">
    <source>
        <dbReference type="SAM" id="MobiDB-lite"/>
    </source>
</evidence>
<evidence type="ECO:0000256" key="2">
    <source>
        <dbReference type="ARBA" id="ARBA00010322"/>
    </source>
</evidence>
<dbReference type="GeneID" id="59340421"/>
<reference evidence="12" key="1">
    <citation type="submission" date="2020-05" db="EMBL/GenBank/DDBJ databases">
        <title>Mycena genomes resolve the evolution of fungal bioluminescence.</title>
        <authorList>
            <person name="Tsai I.J."/>
        </authorList>
    </citation>
    <scope>NUCLEOTIDE SEQUENCE</scope>
    <source>
        <strain evidence="12">171206Taipei</strain>
    </source>
</reference>
<dbReference type="EMBL" id="JACAZF010000001">
    <property type="protein sequence ID" value="KAF7315792.1"/>
    <property type="molecule type" value="Genomic_DNA"/>
</dbReference>
<proteinExistence type="inferred from homology"/>
<comment type="similarity">
    <text evidence="2">Belongs to the AFG1 ATPase family.</text>
</comment>
<sequence>MPIDYTVYKGSANGVEEATVHADALTPRQVLVKITHAGICGTDEHYKQAPIGMGHEGVGTVQEIGKDVTEFKVGDVVSWGFLHKTCGRCEQCAAGYDAYCVTREIHGQNDGHQGAFGSHAIWDASILFLVPAGLAPEEAAPLMCGGATVFETIEESNIRATERVGVVGIGGLGHLAIQYLSKMGVAVVAFSTTESKREEALQLGASEFVVAKEGSEELKKIAPVNHLLVTSNVVPDWNLYLGLLKPRATIHLLTIDFGSFSVPAFPLVVFGLNLKGSAIAGRKNTQKALDFAARHGVKPVVQKFPMTKAGVEEGMAKLREGKWMLARWTLRTCARWYNSLALQPTDLLDKYHGLVKGRQIQYDEDQIRVVMQLRRLQQELVDYTPMVAPRLLENPQTSSAWYSDESASTQSAIVSLKSHVEELANLETPKGMLLTGPPGCGKSFLIDLWLSGLSTPYKTRKHYNQLVLEIYRGVWQETQRRMQTPSTYGNSERSTWDRSVRERWRRLVRAGGLPKIWPRMTSLPVTSNPTIAFSVAQKLVLRHWLLVFDEIQLLDISSATLLADVLSWFWRMGGVIVGTSNKVPDDIYKHGVQRERLEPFVEALKVRCPVLTMRSEQDWRRRTYHPAQKLGYWLLEGQESELDRLLQGETYNSGEYGKTLNVFGRTLEIPWSSGGKAKFTFNQLCKETLGPADYLTIAGNFHTIALTHLPALPLSAKNQARRFISLIDALYEARCRLICLAEASPEDIFFPDALLDEEASNIDILHAESVSETTDGYRPNVSSYDAPSMQHPHKISEETNSSLSLETLSIFSGQEEQFAFKRALSRLIEMTGAEYWRSAQWSPLAVTDRAWEGRGHGSTPARNRSSTAIQNDDDFASEANYADVAASRLMRPEAPRLKEEHMWGVRDDWGDGAKSWGRGVKAYERKQQ</sequence>
<evidence type="ECO:0000259" key="10">
    <source>
        <dbReference type="Pfam" id="PF00107"/>
    </source>
</evidence>
<evidence type="ECO:0000256" key="8">
    <source>
        <dbReference type="RuleBase" id="RU361277"/>
    </source>
</evidence>
<dbReference type="InterPro" id="IPR002328">
    <property type="entry name" value="ADH_Zn_CS"/>
</dbReference>
<evidence type="ECO:0000256" key="1">
    <source>
        <dbReference type="ARBA" id="ARBA00001947"/>
    </source>
</evidence>
<evidence type="ECO:0000313" key="13">
    <source>
        <dbReference type="Proteomes" id="UP000636479"/>
    </source>
</evidence>
<organism evidence="12 13">
    <name type="scientific">Mycena indigotica</name>
    <dbReference type="NCBI Taxonomy" id="2126181"/>
    <lineage>
        <taxon>Eukaryota</taxon>
        <taxon>Fungi</taxon>
        <taxon>Dikarya</taxon>
        <taxon>Basidiomycota</taxon>
        <taxon>Agaricomycotina</taxon>
        <taxon>Agaricomycetes</taxon>
        <taxon>Agaricomycetidae</taxon>
        <taxon>Agaricales</taxon>
        <taxon>Marasmiineae</taxon>
        <taxon>Mycenaceae</taxon>
        <taxon>Mycena</taxon>
    </lineage>
</organism>
<name>A0A8H6TFK7_9AGAR</name>
<keyword evidence="7" id="KW-0560">Oxidoreductase</keyword>
<comment type="caution">
    <text evidence="12">The sequence shown here is derived from an EMBL/GenBank/DDBJ whole genome shotgun (WGS) entry which is preliminary data.</text>
</comment>
<keyword evidence="3 8" id="KW-0479">Metal-binding</keyword>
<accession>A0A8H6TFK7</accession>
<dbReference type="InterPro" id="IPR011032">
    <property type="entry name" value="GroES-like_sf"/>
</dbReference>
<dbReference type="InterPro" id="IPR029752">
    <property type="entry name" value="D-isomer_DH_CS1"/>
</dbReference>
<dbReference type="GO" id="GO:0005524">
    <property type="term" value="F:ATP binding"/>
    <property type="evidence" value="ECO:0007669"/>
    <property type="project" value="UniProtKB-KW"/>
</dbReference>
<dbReference type="CDD" id="cd05283">
    <property type="entry name" value="CAD1"/>
    <property type="match status" value="1"/>
</dbReference>
<evidence type="ECO:0000256" key="6">
    <source>
        <dbReference type="ARBA" id="ARBA00022840"/>
    </source>
</evidence>
<feature type="domain" description="Alcohol dehydrogenase-like C-terminal" evidence="10">
    <location>
        <begin position="171"/>
        <end position="293"/>
    </location>
</feature>
<feature type="region of interest" description="Disordered" evidence="9">
    <location>
        <begin position="852"/>
        <end position="874"/>
    </location>
</feature>